<evidence type="ECO:0000256" key="3">
    <source>
        <dbReference type="ARBA" id="ARBA00010683"/>
    </source>
</evidence>
<dbReference type="PANTHER" id="PTHR18896:SF60">
    <property type="entry name" value="PHOSPHOLIPASE D"/>
    <property type="match status" value="1"/>
</dbReference>
<dbReference type="PROSITE" id="PS50004">
    <property type="entry name" value="C2"/>
    <property type="match status" value="1"/>
</dbReference>
<comment type="similarity">
    <text evidence="3 11">Belongs to the phospholipase D family. C2-PLD subfamily.</text>
</comment>
<dbReference type="InterPro" id="IPR024632">
    <property type="entry name" value="PLipase_D_C"/>
</dbReference>
<dbReference type="GO" id="GO:0005509">
    <property type="term" value="F:calcium ion binding"/>
    <property type="evidence" value="ECO:0007669"/>
    <property type="project" value="InterPro"/>
</dbReference>
<name>A0AA38SSY7_9ASTR</name>
<protein>
    <recommendedName>
        <fullName evidence="4 11">Phospholipase D</fullName>
        <ecNumber evidence="4 11">3.1.4.4</ecNumber>
    </recommendedName>
</protein>
<dbReference type="InterPro" id="IPR015679">
    <property type="entry name" value="PLipase_D_fam"/>
</dbReference>
<dbReference type="GO" id="GO:0046470">
    <property type="term" value="P:phosphatidylcholine metabolic process"/>
    <property type="evidence" value="ECO:0007669"/>
    <property type="project" value="InterPro"/>
</dbReference>
<dbReference type="AlphaFoldDB" id="A0AA38SSY7"/>
<evidence type="ECO:0000256" key="5">
    <source>
        <dbReference type="ARBA" id="ARBA00022723"/>
    </source>
</evidence>
<dbReference type="SMART" id="SM00239">
    <property type="entry name" value="C2"/>
    <property type="match status" value="1"/>
</dbReference>
<dbReference type="Gene3D" id="3.30.870.10">
    <property type="entry name" value="Endonuclease Chain A"/>
    <property type="match status" value="2"/>
</dbReference>
<keyword evidence="8 11" id="KW-0106">Calcium</keyword>
<dbReference type="InterPro" id="IPR011402">
    <property type="entry name" value="PLipase_D_pln"/>
</dbReference>
<dbReference type="PROSITE" id="PS50035">
    <property type="entry name" value="PLD"/>
    <property type="match status" value="2"/>
</dbReference>
<comment type="cofactor">
    <cofactor evidence="2 11">
        <name>Ca(2+)</name>
        <dbReference type="ChEBI" id="CHEBI:29108"/>
    </cofactor>
</comment>
<dbReference type="Pfam" id="PF12357">
    <property type="entry name" value="PLD_C"/>
    <property type="match status" value="1"/>
</dbReference>
<evidence type="ECO:0000259" key="12">
    <source>
        <dbReference type="PROSITE" id="PS50004"/>
    </source>
</evidence>
<dbReference type="EMBL" id="JARYMX010000007">
    <property type="protein sequence ID" value="KAJ9542096.1"/>
    <property type="molecule type" value="Genomic_DNA"/>
</dbReference>
<dbReference type="SUPFAM" id="SSF56024">
    <property type="entry name" value="Phospholipase D/nuclease"/>
    <property type="match status" value="2"/>
</dbReference>
<keyword evidence="7 11" id="KW-0378">Hydrolase</keyword>
<evidence type="ECO:0000256" key="7">
    <source>
        <dbReference type="ARBA" id="ARBA00022801"/>
    </source>
</evidence>
<feature type="domain" description="C2" evidence="12">
    <location>
        <begin position="1"/>
        <end position="146"/>
    </location>
</feature>
<comment type="function">
    <text evidence="11">Hydrolyzes glycerol-phospholipids at the terminal phosphodiesteric bond.</text>
</comment>
<keyword evidence="6" id="KW-0677">Repeat</keyword>
<keyword evidence="15" id="KW-1185">Reference proteome</keyword>
<keyword evidence="5" id="KW-0479">Metal-binding</keyword>
<keyword evidence="10" id="KW-0443">Lipid metabolism</keyword>
<comment type="caution">
    <text evidence="14">The sequence shown here is derived from an EMBL/GenBank/DDBJ whole genome shotgun (WGS) entry which is preliminary data.</text>
</comment>
<dbReference type="Proteomes" id="UP001172457">
    <property type="component" value="Chromosome 7"/>
</dbReference>
<dbReference type="GO" id="GO:0005886">
    <property type="term" value="C:plasma membrane"/>
    <property type="evidence" value="ECO:0007669"/>
    <property type="project" value="TreeGrafter"/>
</dbReference>
<dbReference type="SUPFAM" id="SSF49562">
    <property type="entry name" value="C2 domain (Calcium/lipid-binding domain, CaLB)"/>
    <property type="match status" value="1"/>
</dbReference>
<dbReference type="InterPro" id="IPR001736">
    <property type="entry name" value="PLipase_D/transphosphatidylase"/>
</dbReference>
<proteinExistence type="inferred from homology"/>
<dbReference type="InterPro" id="IPR035892">
    <property type="entry name" value="C2_domain_sf"/>
</dbReference>
<dbReference type="SMART" id="SM00155">
    <property type="entry name" value="PLDc"/>
    <property type="match status" value="2"/>
</dbReference>
<dbReference type="PANTHER" id="PTHR18896">
    <property type="entry name" value="PHOSPHOLIPASE D"/>
    <property type="match status" value="1"/>
</dbReference>
<dbReference type="EC" id="3.1.4.4" evidence="4 11"/>
<dbReference type="Pfam" id="PF00614">
    <property type="entry name" value="PLDc"/>
    <property type="match status" value="1"/>
</dbReference>
<dbReference type="GO" id="GO:0004630">
    <property type="term" value="F:phospholipase D activity"/>
    <property type="evidence" value="ECO:0007669"/>
    <property type="project" value="UniProtKB-EC"/>
</dbReference>
<evidence type="ECO:0000256" key="2">
    <source>
        <dbReference type="ARBA" id="ARBA00001913"/>
    </source>
</evidence>
<feature type="domain" description="PLD phosphodiesterase" evidence="13">
    <location>
        <begin position="771"/>
        <end position="798"/>
    </location>
</feature>
<evidence type="ECO:0000259" key="13">
    <source>
        <dbReference type="PROSITE" id="PS50035"/>
    </source>
</evidence>
<comment type="catalytic activity">
    <reaction evidence="1 11">
        <text>a 1,2-diacyl-sn-glycero-3-phosphocholine + H2O = a 1,2-diacyl-sn-glycero-3-phosphate + choline + H(+)</text>
        <dbReference type="Rhea" id="RHEA:14445"/>
        <dbReference type="ChEBI" id="CHEBI:15354"/>
        <dbReference type="ChEBI" id="CHEBI:15377"/>
        <dbReference type="ChEBI" id="CHEBI:15378"/>
        <dbReference type="ChEBI" id="CHEBI:57643"/>
        <dbReference type="ChEBI" id="CHEBI:58608"/>
        <dbReference type="EC" id="3.1.4.4"/>
    </reaction>
</comment>
<evidence type="ECO:0000313" key="15">
    <source>
        <dbReference type="Proteomes" id="UP001172457"/>
    </source>
</evidence>
<organism evidence="14 15">
    <name type="scientific">Centaurea solstitialis</name>
    <name type="common">yellow star-thistle</name>
    <dbReference type="NCBI Taxonomy" id="347529"/>
    <lineage>
        <taxon>Eukaryota</taxon>
        <taxon>Viridiplantae</taxon>
        <taxon>Streptophyta</taxon>
        <taxon>Embryophyta</taxon>
        <taxon>Tracheophyta</taxon>
        <taxon>Spermatophyta</taxon>
        <taxon>Magnoliopsida</taxon>
        <taxon>eudicotyledons</taxon>
        <taxon>Gunneridae</taxon>
        <taxon>Pentapetalae</taxon>
        <taxon>asterids</taxon>
        <taxon>campanulids</taxon>
        <taxon>Asterales</taxon>
        <taxon>Asteraceae</taxon>
        <taxon>Carduoideae</taxon>
        <taxon>Cardueae</taxon>
        <taxon>Centaureinae</taxon>
        <taxon>Centaurea</taxon>
    </lineage>
</organism>
<evidence type="ECO:0000256" key="6">
    <source>
        <dbReference type="ARBA" id="ARBA00022737"/>
    </source>
</evidence>
<reference evidence="14" key="1">
    <citation type="submission" date="2023-03" db="EMBL/GenBank/DDBJ databases">
        <title>Chromosome-scale reference genome and RAD-based genetic map of yellow starthistle (Centaurea solstitialis) reveal putative structural variation and QTLs associated with invader traits.</title>
        <authorList>
            <person name="Reatini B."/>
            <person name="Cang F.A."/>
            <person name="Jiang Q."/>
            <person name="Mckibben M.T.W."/>
            <person name="Barker M.S."/>
            <person name="Rieseberg L.H."/>
            <person name="Dlugosch K.M."/>
        </authorList>
    </citation>
    <scope>NUCLEOTIDE SEQUENCE</scope>
    <source>
        <strain evidence="14">CAN-66</strain>
        <tissue evidence="14">Leaf</tissue>
    </source>
</reference>
<evidence type="ECO:0000256" key="8">
    <source>
        <dbReference type="ARBA" id="ARBA00022837"/>
    </source>
</evidence>
<evidence type="ECO:0000256" key="11">
    <source>
        <dbReference type="PIRNR" id="PIRNR036470"/>
    </source>
</evidence>
<evidence type="ECO:0000256" key="1">
    <source>
        <dbReference type="ARBA" id="ARBA00000798"/>
    </source>
</evidence>
<dbReference type="PIRSF" id="PIRSF036470">
    <property type="entry name" value="PLD_plant"/>
    <property type="match status" value="1"/>
</dbReference>
<dbReference type="GO" id="GO:0009395">
    <property type="term" value="P:phospholipid catabolic process"/>
    <property type="evidence" value="ECO:0007669"/>
    <property type="project" value="TreeGrafter"/>
</dbReference>
<sequence length="925" mass="104922">MADGGDSDPVVYLHGDLDFTIAEAQCLPNMDVFTQRVRRCLTAFDSCKPPPPPPPQKKGNPRRRKMVTCDPYVTVCLAGATVARSRVIGNSQDPVWNEHFVTPVAHPVAHVDFQVKDNDVFGAELIGVASISAERIKSGELIDDWFSIIGPFGKPPKPNASIRLQIQFTSCENDDRNDRSGDGEEAFCLRDSYFPVRGGGNVTLYQDAHVVDGQLPEIELGGEEEEEEGGKCNYYKQRGCWEDICHAILEAHHLVYIVGWSIYDKVKLVREPNMALPNGGDLTLGELLKYKSEEGVRVLLLVWDDKTSHNKFFIKTVCDCLAVSKAVKWLTVLQPSTLACFLFVDARGQDTTSCGGPTFTRCVRFYQKPQGKVSCDVDLRFLGNEGVMETHDEDTRKFFKHSSVHCVLSPRYASTKLSIIKQQVVGTLYTHHQKCVILDTQAQGNYRKISAFIGGLDLCDGRYDTPEHRLFRDLDTVFETDFHNPIFSSGTKAPREPWHDWHCKIDGPAAYDVLTNFEQRWRKATKWSELGRRFKRISHWHEDALLKIERISWILTPTSDLPNDDPALWVSEEEDHQNWHVQVFRSIDSGSIRGFPKDVQEAESQNLVCAKNLVIDRSVQKAYIRAIRSAKHFIYIENQYFLGSSYAWPSNKDAGADHLIPMELALKIASKIRANERFAVYIIIPMWPEGHPNSVSVQQILFWQGQTMQMMYDVIAQELKSSKVENAHPLDYLNFYCLGNREECPEEVSNSGIYHPSNVHSVSSSFKNGRFMIYVHAKGMIIDDEYVILGSANINQRSMAGTRDTEIAMGAYQPHHTWTYQNRRSRGQVYGYRMSLWAEHTAMIDDNFMKPESLTCVQIINELANDNWRRYTSDDFNRLQGHLLKYPIKVDADGKVSPLPKHEHFPDVGGKVLGSLANLPTALTT</sequence>
<accession>A0AA38SSY7</accession>
<dbReference type="Pfam" id="PF00168">
    <property type="entry name" value="C2"/>
    <property type="match status" value="1"/>
</dbReference>
<keyword evidence="9 11" id="KW-0442">Lipid degradation</keyword>
<dbReference type="InterPro" id="IPR000008">
    <property type="entry name" value="C2_dom"/>
</dbReference>
<gene>
    <name evidence="14" type="ORF">OSB04_028602</name>
</gene>
<evidence type="ECO:0000256" key="4">
    <source>
        <dbReference type="ARBA" id="ARBA00012027"/>
    </source>
</evidence>
<evidence type="ECO:0000256" key="9">
    <source>
        <dbReference type="ARBA" id="ARBA00022963"/>
    </source>
</evidence>
<feature type="domain" description="PLD phosphodiesterase" evidence="13">
    <location>
        <begin position="427"/>
        <end position="462"/>
    </location>
</feature>
<evidence type="ECO:0000313" key="14">
    <source>
        <dbReference type="EMBL" id="KAJ9542096.1"/>
    </source>
</evidence>
<evidence type="ECO:0000256" key="10">
    <source>
        <dbReference type="ARBA" id="ARBA00023098"/>
    </source>
</evidence>
<dbReference type="CDD" id="cd04015">
    <property type="entry name" value="C2_plant_PLD"/>
    <property type="match status" value="1"/>
</dbReference>
<dbReference type="Gene3D" id="2.60.40.150">
    <property type="entry name" value="C2 domain"/>
    <property type="match status" value="1"/>
</dbReference>